<evidence type="ECO:0000313" key="2">
    <source>
        <dbReference type="EMBL" id="TYK21499.1"/>
    </source>
</evidence>
<evidence type="ECO:0000313" key="3">
    <source>
        <dbReference type="Proteomes" id="UP000321393"/>
    </source>
</evidence>
<organism evidence="1 3">
    <name type="scientific">Cucumis melo var. makuwa</name>
    <name type="common">Oriental melon</name>
    <dbReference type="NCBI Taxonomy" id="1194695"/>
    <lineage>
        <taxon>Eukaryota</taxon>
        <taxon>Viridiplantae</taxon>
        <taxon>Streptophyta</taxon>
        <taxon>Embryophyta</taxon>
        <taxon>Tracheophyta</taxon>
        <taxon>Spermatophyta</taxon>
        <taxon>Magnoliopsida</taxon>
        <taxon>eudicotyledons</taxon>
        <taxon>Gunneridae</taxon>
        <taxon>Pentapetalae</taxon>
        <taxon>rosids</taxon>
        <taxon>fabids</taxon>
        <taxon>Cucurbitales</taxon>
        <taxon>Cucurbitaceae</taxon>
        <taxon>Benincaseae</taxon>
        <taxon>Cucumis</taxon>
    </lineage>
</organism>
<gene>
    <name evidence="2" type="ORF">E5676_scaffold305G00390</name>
    <name evidence="1" type="ORF">E6C27_scaffold19G003190</name>
</gene>
<accession>A0A5A7SKH5</accession>
<sequence length="71" mass="7753">MVRCSQVEYLVVPKDEQSDHVNSVSALEKCSLWFVNSIALEGNSVPYGELMKAPKVLANIVELVAGAVYGR</sequence>
<dbReference type="EMBL" id="SSTD01005647">
    <property type="protein sequence ID" value="TYK21499.1"/>
    <property type="molecule type" value="Genomic_DNA"/>
</dbReference>
<comment type="caution">
    <text evidence="1">The sequence shown here is derived from an EMBL/GenBank/DDBJ whole genome shotgun (WGS) entry which is preliminary data.</text>
</comment>
<dbReference type="EMBL" id="SSTE01022979">
    <property type="protein sequence ID" value="KAA0026306.1"/>
    <property type="molecule type" value="Genomic_DNA"/>
</dbReference>
<evidence type="ECO:0000313" key="4">
    <source>
        <dbReference type="Proteomes" id="UP000321947"/>
    </source>
</evidence>
<dbReference type="AlphaFoldDB" id="A0A5A7SKH5"/>
<dbReference type="Proteomes" id="UP000321947">
    <property type="component" value="Unassembled WGS sequence"/>
</dbReference>
<dbReference type="OrthoDB" id="416741at2759"/>
<proteinExistence type="predicted"/>
<reference evidence="3 4" key="1">
    <citation type="submission" date="2019-08" db="EMBL/GenBank/DDBJ databases">
        <title>Draft genome sequences of two oriental melons (Cucumis melo L. var makuwa).</title>
        <authorList>
            <person name="Kwon S.-Y."/>
        </authorList>
    </citation>
    <scope>NUCLEOTIDE SEQUENCE [LARGE SCALE GENOMIC DNA]</scope>
    <source>
        <strain evidence="4">cv. Chang Bougi</strain>
        <strain evidence="3">cv. SW 3</strain>
        <tissue evidence="1">Leaf</tissue>
    </source>
</reference>
<dbReference type="Proteomes" id="UP000321393">
    <property type="component" value="Unassembled WGS sequence"/>
</dbReference>
<evidence type="ECO:0000313" key="1">
    <source>
        <dbReference type="EMBL" id="KAA0026306.1"/>
    </source>
</evidence>
<protein>
    <submittedName>
        <fullName evidence="1">Ribonuclease 3-like protein 2</fullName>
    </submittedName>
</protein>
<name>A0A5A7SKH5_CUCMM</name>